<dbReference type="RefSeq" id="WP_039206917.1">
    <property type="nucleotide sequence ID" value="NZ_JTJZ01000013.1"/>
</dbReference>
<dbReference type="GO" id="GO:0016627">
    <property type="term" value="F:oxidoreductase activity, acting on the CH-CH group of donors"/>
    <property type="evidence" value="ECO:0007669"/>
    <property type="project" value="InterPro"/>
</dbReference>
<dbReference type="InterPro" id="IPR009100">
    <property type="entry name" value="AcylCoA_DH/oxidase_NM_dom_sf"/>
</dbReference>
<sequence length="352" mass="38069">METLFDSTSSRIIATPFEPWWETPDFRDDLTEVVTSSASAVDKITALARLLQLTGCSPQIDQWERLLQLAAIDIGVARMLEPHVDALGILAEAGHETPDPDSAWGVYAADLPTHRVNVIDAGAENLLTGTKAWCSLAAELTDAIVIASGSDGNRAYAVNLRHPRVRPQTGAWPSLGLREIPSGSVVFDRAPATSVGPPNWYLDRPSFAWGGIRVAACWFGGALGLARRAAQTHLNRAGRSPMGEMQLGQLDAEIFAVRTMLAQTAAAADGDEKFSREHAWRLALRVRNNIYRSAQRIQLLSRELAGPAVLTSDAAFAKVDADLTVYLSQHHGPRDEAALGENICAESDVDEV</sequence>
<keyword evidence="2" id="KW-1185">Reference proteome</keyword>
<proteinExistence type="predicted"/>
<dbReference type="Gene3D" id="2.40.110.10">
    <property type="entry name" value="Butyryl-CoA Dehydrogenase, subunit A, domain 2"/>
    <property type="match status" value="1"/>
</dbReference>
<evidence type="ECO:0008006" key="3">
    <source>
        <dbReference type="Google" id="ProtNLM"/>
    </source>
</evidence>
<dbReference type="OrthoDB" id="107064at2"/>
<dbReference type="InterPro" id="IPR046373">
    <property type="entry name" value="Acyl-CoA_Oxase/DH_mid-dom_sf"/>
</dbReference>
<protein>
    <recommendedName>
        <fullName evidence="3">Acyl-CoA dehydrogenase</fullName>
    </recommendedName>
</protein>
<dbReference type="PATRIC" id="fig|1703.6.peg.465"/>
<dbReference type="EMBL" id="JTJZ01000013">
    <property type="protein sequence ID" value="KHS53827.1"/>
    <property type="molecule type" value="Genomic_DNA"/>
</dbReference>
<reference evidence="1 2" key="1">
    <citation type="submission" date="2014-11" db="EMBL/GenBank/DDBJ databases">
        <title>Draft Genome Sequence of Brevibacterium linens AE038-8.</title>
        <authorList>
            <person name="Maizel D."/>
            <person name="Utturkar S.M."/>
            <person name="Brown S.D."/>
            <person name="Ferrero M."/>
            <person name="Rosen B.P."/>
        </authorList>
    </citation>
    <scope>NUCLEOTIDE SEQUENCE [LARGE SCALE GENOMIC DNA]</scope>
    <source>
        <strain evidence="1 2">AE038-8</strain>
    </source>
</reference>
<evidence type="ECO:0000313" key="1">
    <source>
        <dbReference type="EMBL" id="KHS53827.1"/>
    </source>
</evidence>
<comment type="caution">
    <text evidence="1">The sequence shown here is derived from an EMBL/GenBank/DDBJ whole genome shotgun (WGS) entry which is preliminary data.</text>
</comment>
<gene>
    <name evidence="1" type="ORF">AE0388_0582</name>
</gene>
<dbReference type="AlphaFoldDB" id="A0A0B9A561"/>
<accession>A0A0B9A561</accession>
<evidence type="ECO:0000313" key="2">
    <source>
        <dbReference type="Proteomes" id="UP000031488"/>
    </source>
</evidence>
<organism evidence="1 2">
    <name type="scientific">Brevibacterium linens</name>
    <dbReference type="NCBI Taxonomy" id="1703"/>
    <lineage>
        <taxon>Bacteria</taxon>
        <taxon>Bacillati</taxon>
        <taxon>Actinomycetota</taxon>
        <taxon>Actinomycetes</taxon>
        <taxon>Micrococcales</taxon>
        <taxon>Brevibacteriaceae</taxon>
        <taxon>Brevibacterium</taxon>
    </lineage>
</organism>
<dbReference type="Proteomes" id="UP000031488">
    <property type="component" value="Unassembled WGS sequence"/>
</dbReference>
<dbReference type="SUPFAM" id="SSF56645">
    <property type="entry name" value="Acyl-CoA dehydrogenase NM domain-like"/>
    <property type="match status" value="1"/>
</dbReference>
<name>A0A0B9A561_BRELN</name>